<evidence type="ECO:0000313" key="2">
    <source>
        <dbReference type="EMBL" id="GAK58281.1"/>
    </source>
</evidence>
<dbReference type="PANTHER" id="PTHR46832:SF1">
    <property type="entry name" value="5'-METHYLTHIOADENOSINE_S-ADENOSYLHOMOCYSTEINE NUCLEOSIDASE"/>
    <property type="match status" value="1"/>
</dbReference>
<dbReference type="STRING" id="1499967.U27_05254"/>
<dbReference type="InterPro" id="IPR035994">
    <property type="entry name" value="Nucleoside_phosphorylase_sf"/>
</dbReference>
<gene>
    <name evidence="2" type="ORF">U27_05254</name>
</gene>
<name>A0A081C126_VECG1</name>
<evidence type="ECO:0000259" key="1">
    <source>
        <dbReference type="Pfam" id="PF01048"/>
    </source>
</evidence>
<dbReference type="GO" id="GO:0019284">
    <property type="term" value="P:L-methionine salvage from S-adenosylmethionine"/>
    <property type="evidence" value="ECO:0007669"/>
    <property type="project" value="TreeGrafter"/>
</dbReference>
<organism evidence="2">
    <name type="scientific">Vecturithrix granuli</name>
    <dbReference type="NCBI Taxonomy" id="1499967"/>
    <lineage>
        <taxon>Bacteria</taxon>
        <taxon>Candidatus Moduliflexota</taxon>
        <taxon>Candidatus Vecturitrichia</taxon>
        <taxon>Candidatus Vecturitrichales</taxon>
        <taxon>Candidatus Vecturitrichaceae</taxon>
        <taxon>Candidatus Vecturithrix</taxon>
    </lineage>
</organism>
<dbReference type="Pfam" id="PF01048">
    <property type="entry name" value="PNP_UDP_1"/>
    <property type="match status" value="1"/>
</dbReference>
<proteinExistence type="predicted"/>
<evidence type="ECO:0000313" key="3">
    <source>
        <dbReference type="Proteomes" id="UP000030661"/>
    </source>
</evidence>
<dbReference type="GO" id="GO:0005829">
    <property type="term" value="C:cytosol"/>
    <property type="evidence" value="ECO:0007669"/>
    <property type="project" value="TreeGrafter"/>
</dbReference>
<dbReference type="PANTHER" id="PTHR46832">
    <property type="entry name" value="5'-METHYLTHIOADENOSINE/S-ADENOSYLHOMOCYSTEINE NUCLEOSIDASE"/>
    <property type="match status" value="1"/>
</dbReference>
<reference evidence="2" key="1">
    <citation type="journal article" date="2015" name="PeerJ">
        <title>First genomic representation of candidate bacterial phylum KSB3 points to enhanced environmental sensing as a trigger of wastewater bulking.</title>
        <authorList>
            <person name="Sekiguchi Y."/>
            <person name="Ohashi A."/>
            <person name="Parks D.H."/>
            <person name="Yamauchi T."/>
            <person name="Tyson G.W."/>
            <person name="Hugenholtz P."/>
        </authorList>
    </citation>
    <scope>NUCLEOTIDE SEQUENCE [LARGE SCALE GENOMIC DNA]</scope>
</reference>
<dbReference type="AlphaFoldDB" id="A0A081C126"/>
<dbReference type="Gene3D" id="3.40.50.1580">
    <property type="entry name" value="Nucleoside phosphorylase domain"/>
    <property type="match status" value="1"/>
</dbReference>
<accession>A0A081C126</accession>
<dbReference type="GO" id="GO:0008782">
    <property type="term" value="F:adenosylhomocysteine nucleosidase activity"/>
    <property type="evidence" value="ECO:0007669"/>
    <property type="project" value="TreeGrafter"/>
</dbReference>
<dbReference type="HOGENOM" id="CLU_031248_2_1_0"/>
<dbReference type="GO" id="GO:0008930">
    <property type="term" value="F:methylthioadenosine nucleosidase activity"/>
    <property type="evidence" value="ECO:0007669"/>
    <property type="project" value="TreeGrafter"/>
</dbReference>
<keyword evidence="3" id="KW-1185">Reference proteome</keyword>
<dbReference type="EMBL" id="DF820467">
    <property type="protein sequence ID" value="GAK58281.1"/>
    <property type="molecule type" value="Genomic_DNA"/>
</dbReference>
<dbReference type="Proteomes" id="UP000030661">
    <property type="component" value="Unassembled WGS sequence"/>
</dbReference>
<dbReference type="GO" id="GO:0009116">
    <property type="term" value="P:nucleoside metabolic process"/>
    <property type="evidence" value="ECO:0007669"/>
    <property type="project" value="InterPro"/>
</dbReference>
<feature type="domain" description="Nucleoside phosphorylase" evidence="1">
    <location>
        <begin position="39"/>
        <end position="213"/>
    </location>
</feature>
<dbReference type="SUPFAM" id="SSF53167">
    <property type="entry name" value="Purine and uridine phosphorylases"/>
    <property type="match status" value="1"/>
</dbReference>
<sequence>MIAVLISAKTEWNVVTAYYAITQLESTPFGGKFSLKYDEEEIDFFLGGYGKIDAAASTQYIIDTYAPALIINFGTCGGFAGYTKAGDILVVDKTLVYDIVERMFDAGQAIQAYATDIDVSWVQDIPDFPVIRSLLVSADRDIDPKDVERLHRMYHAIAGDWESGSIAHICKRNSIPVFIVRGVSDVVSAYGGEAYQSPAIFITRTETIMKKLLHNLLPWITMYRAHRT</sequence>
<dbReference type="eggNOG" id="COG0775">
    <property type="taxonomic scope" value="Bacteria"/>
</dbReference>
<protein>
    <submittedName>
        <fullName evidence="2">5'-methylthioadenosine/S-adenosylhomocysteine nucleosidase</fullName>
    </submittedName>
</protein>
<dbReference type="InterPro" id="IPR000845">
    <property type="entry name" value="Nucleoside_phosphorylase_d"/>
</dbReference>